<keyword evidence="1" id="KW-0812">Transmembrane</keyword>
<evidence type="ECO:0000313" key="3">
    <source>
        <dbReference type="Proteomes" id="UP001208689"/>
    </source>
</evidence>
<evidence type="ECO:0000256" key="1">
    <source>
        <dbReference type="SAM" id="Phobius"/>
    </source>
</evidence>
<gene>
    <name evidence="2" type="ORF">NEF87_001746</name>
</gene>
<dbReference type="Proteomes" id="UP001208689">
    <property type="component" value="Chromosome"/>
</dbReference>
<evidence type="ECO:0000313" key="2">
    <source>
        <dbReference type="EMBL" id="UYP45461.1"/>
    </source>
</evidence>
<accession>A0ABY6HPL3</accession>
<dbReference type="EMBL" id="CP104013">
    <property type="protein sequence ID" value="UYP45461.1"/>
    <property type="molecule type" value="Genomic_DNA"/>
</dbReference>
<feature type="transmembrane region" description="Helical" evidence="1">
    <location>
        <begin position="81"/>
        <end position="105"/>
    </location>
</feature>
<name>A0ABY6HPL3_9ARCH</name>
<feature type="transmembrane region" description="Helical" evidence="1">
    <location>
        <begin position="117"/>
        <end position="134"/>
    </location>
</feature>
<feature type="transmembrane region" description="Helical" evidence="1">
    <location>
        <begin position="330"/>
        <end position="348"/>
    </location>
</feature>
<organism evidence="2 3">
    <name type="scientific">Candidatus Lokiarchaeum ossiferum</name>
    <dbReference type="NCBI Taxonomy" id="2951803"/>
    <lineage>
        <taxon>Archaea</taxon>
        <taxon>Promethearchaeati</taxon>
        <taxon>Promethearchaeota</taxon>
        <taxon>Promethearchaeia</taxon>
        <taxon>Promethearchaeales</taxon>
        <taxon>Promethearchaeaceae</taxon>
        <taxon>Candidatus Lokiarchaeum</taxon>
    </lineage>
</organism>
<feature type="transmembrane region" description="Helical" evidence="1">
    <location>
        <begin position="29"/>
        <end position="60"/>
    </location>
</feature>
<keyword evidence="1" id="KW-0472">Membrane</keyword>
<sequence>MENHSKANHKIQEDPLAIPKRNFNKMLSILFLLFLLAVLYIAAMLNKFLYGMCILIPFIFLVRPERESKKSNSLKIFKKTIFWIGLSIVIWSIQFGIMIFILEVFANYPYTIGDWGILLYLIFPFVTIVIDLIIDKSIKYFHETKIGNQYLGWKSGGKSFIEAKNIVNMKTENIWKIAGSILALLLLSTGILTAETMIVFENGYKEYSTEIDGLKGTLMVSNQQEWANQSAIVFRIMVRTEGEMQGRVKDVKLNSAFNEFSQNYTDEFSTLPSSVHFIVNLPNEDGILKIMTQSISFEGEIVVLLSIGDDITRIVHHIKVNYRLQDPFELSLFIILIPLEIFFVVLIVKKIKTHLIFKQIKSKSTNYKPRLLSN</sequence>
<evidence type="ECO:0008006" key="4">
    <source>
        <dbReference type="Google" id="ProtNLM"/>
    </source>
</evidence>
<keyword evidence="1" id="KW-1133">Transmembrane helix</keyword>
<proteinExistence type="predicted"/>
<feature type="transmembrane region" description="Helical" evidence="1">
    <location>
        <begin position="174"/>
        <end position="194"/>
    </location>
</feature>
<protein>
    <recommendedName>
        <fullName evidence="4">DUF1616 domain-containing protein</fullName>
    </recommendedName>
</protein>
<keyword evidence="3" id="KW-1185">Reference proteome</keyword>
<reference evidence="2" key="1">
    <citation type="submission" date="2022-09" db="EMBL/GenBank/DDBJ databases">
        <title>Actin cytoskeleton and complex cell architecture in an #Asgard archaeon.</title>
        <authorList>
            <person name="Ponce Toledo R.I."/>
            <person name="Schleper C."/>
            <person name="Rodrigues Oliveira T."/>
            <person name="Wollweber F."/>
            <person name="Xu J."/>
            <person name="Rittmann S."/>
            <person name="Klingl A."/>
            <person name="Pilhofer M."/>
        </authorList>
    </citation>
    <scope>NUCLEOTIDE SEQUENCE</scope>
    <source>
        <strain evidence="2">B-35</strain>
    </source>
</reference>